<dbReference type="InterPro" id="IPR036964">
    <property type="entry name" value="RASGEF_cat_dom_sf"/>
</dbReference>
<dbReference type="GO" id="GO:0005886">
    <property type="term" value="C:plasma membrane"/>
    <property type="evidence" value="ECO:0007669"/>
    <property type="project" value="TreeGrafter"/>
</dbReference>
<dbReference type="CDD" id="cd00882">
    <property type="entry name" value="Ras_like_GTPase"/>
    <property type="match status" value="1"/>
</dbReference>
<dbReference type="Pfam" id="PF00617">
    <property type="entry name" value="RasGEF"/>
    <property type="match status" value="1"/>
</dbReference>
<evidence type="ECO:0000256" key="1">
    <source>
        <dbReference type="ARBA" id="ARBA00022658"/>
    </source>
</evidence>
<dbReference type="InterPro" id="IPR000651">
    <property type="entry name" value="Ras-like_Gua-exchang_fac_N"/>
</dbReference>
<feature type="compositionally biased region" description="Basic and acidic residues" evidence="3">
    <location>
        <begin position="14"/>
        <end position="25"/>
    </location>
</feature>
<keyword evidence="7" id="KW-1185">Reference proteome</keyword>
<dbReference type="CDD" id="cd06224">
    <property type="entry name" value="REM"/>
    <property type="match status" value="1"/>
</dbReference>
<organism evidence="6 7">
    <name type="scientific">Cercospora kikuchii</name>
    <dbReference type="NCBI Taxonomy" id="84275"/>
    <lineage>
        <taxon>Eukaryota</taxon>
        <taxon>Fungi</taxon>
        <taxon>Dikarya</taxon>
        <taxon>Ascomycota</taxon>
        <taxon>Pezizomycotina</taxon>
        <taxon>Dothideomycetes</taxon>
        <taxon>Dothideomycetidae</taxon>
        <taxon>Mycosphaerellales</taxon>
        <taxon>Mycosphaerellaceae</taxon>
        <taxon>Cercospora</taxon>
    </lineage>
</organism>
<dbReference type="AlphaFoldDB" id="A0A9P3CFD4"/>
<dbReference type="InterPro" id="IPR018247">
    <property type="entry name" value="EF_Hand_1_Ca_BS"/>
</dbReference>
<evidence type="ECO:0000256" key="2">
    <source>
        <dbReference type="PROSITE-ProRule" id="PRU00168"/>
    </source>
</evidence>
<gene>
    <name evidence="6" type="ORF">CKM354_000411600</name>
</gene>
<feature type="domain" description="N-terminal Ras-GEF" evidence="5">
    <location>
        <begin position="438"/>
        <end position="563"/>
    </location>
</feature>
<proteinExistence type="predicted"/>
<name>A0A9P3CFD4_9PEZI</name>
<feature type="region of interest" description="Disordered" evidence="3">
    <location>
        <begin position="329"/>
        <end position="382"/>
    </location>
</feature>
<dbReference type="Gene3D" id="1.20.870.10">
    <property type="entry name" value="Son of sevenless (SoS) protein Chain: S domain 1"/>
    <property type="match status" value="1"/>
</dbReference>
<dbReference type="InterPro" id="IPR008937">
    <property type="entry name" value="Ras-like_GEF"/>
</dbReference>
<sequence>MPPSAHDQRHRAHHSSDAQRGEQRSTRTSKAHGQRTPQQRGARSNSRLRQEHSSSSGISNSQVGIGGGEDRSVGLRRPSLTHAKRTHSTPALLDESSRAAERVVLSSTGASLAHNNHHHDGDAARDDDELAGAIGAVRIYHRFQRPEVEQSEPQPPEINIAVISAGDVGKSTFIKAALDLNNLPRSRAAERRFPFEGRPYLLRLLELDLNDIDTNNDGTIDWPDYIEDRVMPQVNGALALYSCEEASSIRDLRDILKAVTKSSLPTVLVATKCDIPTSERKVEPSVVEQNTRRINKNIATLQVSELNPDGYKRGISMLMNAIVHATPTEQPSALKRATSLRRRAQSNSLTPASPRPSLTGHSRASSEHTVKKDPIHNRVDSSFPAYSAGERLRVPWDEEQMNGTFFNEESASEPSATSSRSSISTDVQSVVPGASPTSALAENGATFDELVDRLLDQPTSRADLKFAAIFLALYRKFAAPGKLLEAIVQRFDTLEQTGAPMMMKSTTQLRYLAVIEKWVTAYPGDFAFTRTRRRLQTFAHKISDTRIFTAAAKEITVALESVNEDDDTNWAVNDKDREAAGDHSRSSMASTASTLIDDPTFTFDTELSGTTLSCDSDIYTGSKISNQMIAYVEQAQRHARELQPIQRNTLTKIQWRALLDQPDELIARELTRIDWIMFSSIRPRDLVRHVSLSKEQKQSCRNLAHVERMVEHFNQIACWVANYVLLRDKPKHRVLMLEKFMRIARKLRELNNYNALGAVIAGVKSTSVHRLAATRELVQPTVGKDWLKLEILMAPSRSHFAYRLAWENSSGERIPYLPLHRRDLATAEEGNKTFLGDDGRINWKKFEIMGDVIVSLQRAQGMPYKNLGGLQGNQQIKELVLDVKLLKDEDELYERSTQVEPPANANVGPSAKFKSFFQR</sequence>
<dbReference type="Gene3D" id="3.40.50.300">
    <property type="entry name" value="P-loop containing nucleotide triphosphate hydrolases"/>
    <property type="match status" value="1"/>
</dbReference>
<feature type="region of interest" description="Disordered" evidence="3">
    <location>
        <begin position="1"/>
        <end position="97"/>
    </location>
</feature>
<accession>A0A9P3CFD4</accession>
<dbReference type="Pfam" id="PF00618">
    <property type="entry name" value="RasGEF_N"/>
    <property type="match status" value="1"/>
</dbReference>
<dbReference type="Proteomes" id="UP000825890">
    <property type="component" value="Unassembled WGS sequence"/>
</dbReference>
<evidence type="ECO:0000256" key="3">
    <source>
        <dbReference type="SAM" id="MobiDB-lite"/>
    </source>
</evidence>
<dbReference type="GO" id="GO:0007265">
    <property type="term" value="P:Ras protein signal transduction"/>
    <property type="evidence" value="ECO:0007669"/>
    <property type="project" value="TreeGrafter"/>
</dbReference>
<feature type="domain" description="Ras-GEF" evidence="4">
    <location>
        <begin position="662"/>
        <end position="902"/>
    </location>
</feature>
<dbReference type="PANTHER" id="PTHR23113:SF348">
    <property type="entry name" value="GUANYL-NUCLEOTIDE EXCHANGE FACTOR RASGEF, PUTATIVE (AFU_ORTHOLOGUE AFUA_1G04700)-RELATED"/>
    <property type="match status" value="1"/>
</dbReference>
<dbReference type="EMBL" id="BOLY01000002">
    <property type="protein sequence ID" value="GIZ40791.1"/>
    <property type="molecule type" value="Genomic_DNA"/>
</dbReference>
<feature type="compositionally biased region" description="Basic and acidic residues" evidence="3">
    <location>
        <begin position="364"/>
        <end position="379"/>
    </location>
</feature>
<dbReference type="SMART" id="SM00147">
    <property type="entry name" value="RasGEF"/>
    <property type="match status" value="1"/>
</dbReference>
<dbReference type="InterPro" id="IPR001895">
    <property type="entry name" value="RASGEF_cat_dom"/>
</dbReference>
<dbReference type="OrthoDB" id="28357at2759"/>
<evidence type="ECO:0008006" key="8">
    <source>
        <dbReference type="Google" id="ProtNLM"/>
    </source>
</evidence>
<dbReference type="InterPro" id="IPR027417">
    <property type="entry name" value="P-loop_NTPase"/>
</dbReference>
<feature type="compositionally biased region" description="Low complexity" evidence="3">
    <location>
        <begin position="53"/>
        <end position="63"/>
    </location>
</feature>
<dbReference type="PROSITE" id="PS50009">
    <property type="entry name" value="RASGEF_CAT"/>
    <property type="match status" value="1"/>
</dbReference>
<comment type="caution">
    <text evidence="6">The sequence shown here is derived from an EMBL/GenBank/DDBJ whole genome shotgun (WGS) entry which is preliminary data.</text>
</comment>
<evidence type="ECO:0000313" key="7">
    <source>
        <dbReference type="Proteomes" id="UP000825890"/>
    </source>
</evidence>
<feature type="compositionally biased region" description="Polar residues" evidence="3">
    <location>
        <begin position="35"/>
        <end position="47"/>
    </location>
</feature>
<dbReference type="SUPFAM" id="SSF48366">
    <property type="entry name" value="Ras GEF"/>
    <property type="match status" value="1"/>
</dbReference>
<dbReference type="PROSITE" id="PS00018">
    <property type="entry name" value="EF_HAND_1"/>
    <property type="match status" value="1"/>
</dbReference>
<evidence type="ECO:0000259" key="4">
    <source>
        <dbReference type="PROSITE" id="PS50009"/>
    </source>
</evidence>
<protein>
    <recommendedName>
        <fullName evidence="8">Ras guanine nucleotide exchange factor A</fullName>
    </recommendedName>
</protein>
<dbReference type="PROSITE" id="PS50212">
    <property type="entry name" value="RASGEF_NTER"/>
    <property type="match status" value="1"/>
</dbReference>
<dbReference type="PANTHER" id="PTHR23113">
    <property type="entry name" value="GUANINE NUCLEOTIDE EXCHANGE FACTOR"/>
    <property type="match status" value="1"/>
</dbReference>
<evidence type="ECO:0000259" key="5">
    <source>
        <dbReference type="PROSITE" id="PS50212"/>
    </source>
</evidence>
<reference evidence="6 7" key="1">
    <citation type="submission" date="2021-01" db="EMBL/GenBank/DDBJ databases">
        <title>Cercospora kikuchii MAFF 305040 whole genome shotgun sequence.</title>
        <authorList>
            <person name="Kashiwa T."/>
            <person name="Suzuki T."/>
        </authorList>
    </citation>
    <scope>NUCLEOTIDE SEQUENCE [LARGE SCALE GENOMIC DNA]</scope>
    <source>
        <strain evidence="6 7">MAFF 305040</strain>
    </source>
</reference>
<dbReference type="InterPro" id="IPR023578">
    <property type="entry name" value="Ras_GEF_dom_sf"/>
</dbReference>
<dbReference type="Gene3D" id="1.10.840.10">
    <property type="entry name" value="Ras guanine-nucleotide exchange factors catalytic domain"/>
    <property type="match status" value="1"/>
</dbReference>
<dbReference type="GO" id="GO:0005085">
    <property type="term" value="F:guanyl-nucleotide exchange factor activity"/>
    <property type="evidence" value="ECO:0007669"/>
    <property type="project" value="UniProtKB-KW"/>
</dbReference>
<feature type="region of interest" description="Disordered" evidence="3">
    <location>
        <begin position="406"/>
        <end position="438"/>
    </location>
</feature>
<dbReference type="RefSeq" id="XP_044655278.1">
    <property type="nucleotide sequence ID" value="XM_044799343.1"/>
</dbReference>
<evidence type="ECO:0000313" key="6">
    <source>
        <dbReference type="EMBL" id="GIZ40791.1"/>
    </source>
</evidence>
<feature type="compositionally biased region" description="Low complexity" evidence="3">
    <location>
        <begin position="408"/>
        <end position="425"/>
    </location>
</feature>
<dbReference type="SUPFAM" id="SSF52540">
    <property type="entry name" value="P-loop containing nucleoside triphosphate hydrolases"/>
    <property type="match status" value="1"/>
</dbReference>
<keyword evidence="1 2" id="KW-0344">Guanine-nucleotide releasing factor</keyword>
<dbReference type="GeneID" id="68289691"/>